<name>B4SJ90_STRM5</name>
<dbReference type="AlphaFoldDB" id="B4SJ90"/>
<dbReference type="STRING" id="391008.Smal_0553"/>
<dbReference type="OrthoDB" id="5621075at2"/>
<evidence type="ECO:0000256" key="1">
    <source>
        <dbReference type="SAM" id="Phobius"/>
    </source>
</evidence>
<dbReference type="EMBL" id="CP001111">
    <property type="protein sequence ID" value="ACF50258.1"/>
    <property type="molecule type" value="Genomic_DNA"/>
</dbReference>
<dbReference type="eggNOG" id="COG3166">
    <property type="taxonomic scope" value="Bacteria"/>
</dbReference>
<dbReference type="InterPro" id="IPR043129">
    <property type="entry name" value="ATPase_NBD"/>
</dbReference>
<dbReference type="SUPFAM" id="SSF53067">
    <property type="entry name" value="Actin-like ATPase domain"/>
    <property type="match status" value="1"/>
</dbReference>
<organism evidence="2 3">
    <name type="scientific">Stenotrophomonas maltophilia (strain R551-3)</name>
    <dbReference type="NCBI Taxonomy" id="391008"/>
    <lineage>
        <taxon>Bacteria</taxon>
        <taxon>Pseudomonadati</taxon>
        <taxon>Pseudomonadota</taxon>
        <taxon>Gammaproteobacteria</taxon>
        <taxon>Lysobacterales</taxon>
        <taxon>Lysobacteraceae</taxon>
        <taxon>Stenotrophomonas</taxon>
        <taxon>Stenotrophomonas maltophilia group</taxon>
    </lineage>
</organism>
<gene>
    <name evidence="2" type="ordered locus">Smal_0553</name>
</gene>
<protein>
    <submittedName>
        <fullName evidence="2">Fimbrial assembly family protein</fullName>
    </submittedName>
</protein>
<keyword evidence="1" id="KW-0812">Transmembrane</keyword>
<dbReference type="PANTHER" id="PTHR40278:SF1">
    <property type="entry name" value="DNA UTILIZATION PROTEIN HOFN"/>
    <property type="match status" value="1"/>
</dbReference>
<dbReference type="Pfam" id="PF05137">
    <property type="entry name" value="PilN"/>
    <property type="match status" value="1"/>
</dbReference>
<reference evidence="2 3" key="1">
    <citation type="submission" date="2008-06" db="EMBL/GenBank/DDBJ databases">
        <title>Complete sequence of Stenotrophomonas maltophilia R551-3.</title>
        <authorList>
            <consortium name="US DOE Joint Genome Institute"/>
            <person name="Lucas S."/>
            <person name="Copeland A."/>
            <person name="Lapidus A."/>
            <person name="Glavina del Rio T."/>
            <person name="Dalin E."/>
            <person name="Tice H."/>
            <person name="Pitluck S."/>
            <person name="Chain P."/>
            <person name="Malfatti S."/>
            <person name="Shin M."/>
            <person name="Vergez L."/>
            <person name="Lang D."/>
            <person name="Schmutz J."/>
            <person name="Larimer F."/>
            <person name="Land M."/>
            <person name="Hauser L."/>
            <person name="Kyrpides N."/>
            <person name="Mikhailova N."/>
            <person name="Taghavi S."/>
            <person name="Monchy S."/>
            <person name="Newman L."/>
            <person name="Vangronsveld J."/>
            <person name="van der Lelie D."/>
            <person name="Richardson P."/>
        </authorList>
    </citation>
    <scope>NUCLEOTIDE SEQUENCE [LARGE SCALE GENOMIC DNA]</scope>
    <source>
        <strain evidence="2 3">R551-3</strain>
    </source>
</reference>
<dbReference type="Proteomes" id="UP000001867">
    <property type="component" value="Chromosome"/>
</dbReference>
<accession>B4SJ90</accession>
<dbReference type="PANTHER" id="PTHR40278">
    <property type="entry name" value="DNA UTILIZATION PROTEIN HOFN"/>
    <property type="match status" value="1"/>
</dbReference>
<dbReference type="InterPro" id="IPR007813">
    <property type="entry name" value="PilN"/>
</dbReference>
<evidence type="ECO:0000313" key="3">
    <source>
        <dbReference type="Proteomes" id="UP000001867"/>
    </source>
</evidence>
<dbReference type="HOGENOM" id="CLU_049033_1_0_6"/>
<dbReference type="KEGG" id="smt:Smal_0553"/>
<proteinExistence type="predicted"/>
<keyword evidence="1" id="KW-0472">Membrane</keyword>
<evidence type="ECO:0000313" key="2">
    <source>
        <dbReference type="EMBL" id="ACF50258.1"/>
    </source>
</evidence>
<sequence length="379" mass="42346" precursor="true">MTAWQDSLRQVQGRIGPGAGRFLRWWRQSLLAWVPARWQWALGWAQARLLLQREGDQLQVRREAGERREAVATLPWPLSPAELDRVLEPRLRSLPRVWLLPANEVLRRHLRLPAAAADRLRAVVGFEIDRQTPFESSQVSYDVRELGSAGEGLLQVELIAWPLRQLDAWRGSVGEWADTLAAVDAIDAQGDPLHVNLLPPAQRQLRPDPMRRWNLLLALAALVMLVLAAVQLLDNRRAAADELRAQVERSARSARGVASERAQLQGLIDGAAFLEKQRSQRAGTVEIWNELTRRLPEGTYLEKLAIENNNLQLIGLSREASQLVQLLQDAPQWRKVNLTGVLQADGAASGRDRFTMTAELQPMAAANGEAADADAKRAP</sequence>
<dbReference type="InterPro" id="IPR052534">
    <property type="entry name" value="Extracell_DNA_Util/SecSys_Comp"/>
</dbReference>
<feature type="transmembrane region" description="Helical" evidence="1">
    <location>
        <begin position="213"/>
        <end position="233"/>
    </location>
</feature>
<keyword evidence="1" id="KW-1133">Transmembrane helix</keyword>
<dbReference type="RefSeq" id="WP_012510017.1">
    <property type="nucleotide sequence ID" value="NC_011071.1"/>
</dbReference>